<evidence type="ECO:0000313" key="1">
    <source>
        <dbReference type="EMBL" id="OGY17468.1"/>
    </source>
</evidence>
<accession>A0A1G1VPY3</accession>
<gene>
    <name evidence="1" type="ORF">A2784_03605</name>
</gene>
<sequence length="211" mass="23159">MRERILGGARGDAGEPGEPSLRGVVARQVNKYIELGFHRELGISQAAYRARFELPQGVGQPEAYVGRFDIPLVIDPRVGLARQAALGGIEVWENFDISQVDEDLTEVPGEPYLGFTHDGRKYRPYSIREAMKLFAADEVGSPLAEVIALYAQHPECFVESGVYAAGSRYQYDNVPRLSRSRTMSIDAGWIGDKFGGMGVLSRGRGIVRLGA</sequence>
<dbReference type="AlphaFoldDB" id="A0A1G1VPY3"/>
<dbReference type="STRING" id="1797589.A2784_03605"/>
<evidence type="ECO:0000313" key="2">
    <source>
        <dbReference type="Proteomes" id="UP000177324"/>
    </source>
</evidence>
<protein>
    <submittedName>
        <fullName evidence="1">Uncharacterized protein</fullName>
    </submittedName>
</protein>
<organism evidence="1 2">
    <name type="scientific">Candidatus Chisholmbacteria bacterium RIFCSPHIGHO2_01_FULL_48_12</name>
    <dbReference type="NCBI Taxonomy" id="1797589"/>
    <lineage>
        <taxon>Bacteria</taxon>
        <taxon>Candidatus Chisholmiibacteriota</taxon>
    </lineage>
</organism>
<reference evidence="1 2" key="1">
    <citation type="journal article" date="2016" name="Nat. Commun.">
        <title>Thousands of microbial genomes shed light on interconnected biogeochemical processes in an aquifer system.</title>
        <authorList>
            <person name="Anantharaman K."/>
            <person name="Brown C.T."/>
            <person name="Hug L.A."/>
            <person name="Sharon I."/>
            <person name="Castelle C.J."/>
            <person name="Probst A.J."/>
            <person name="Thomas B.C."/>
            <person name="Singh A."/>
            <person name="Wilkins M.J."/>
            <person name="Karaoz U."/>
            <person name="Brodie E.L."/>
            <person name="Williams K.H."/>
            <person name="Hubbard S.S."/>
            <person name="Banfield J.F."/>
        </authorList>
    </citation>
    <scope>NUCLEOTIDE SEQUENCE [LARGE SCALE GENOMIC DNA]</scope>
</reference>
<dbReference type="Proteomes" id="UP000177324">
    <property type="component" value="Unassembled WGS sequence"/>
</dbReference>
<name>A0A1G1VPY3_9BACT</name>
<dbReference type="EMBL" id="MHCH01000024">
    <property type="protein sequence ID" value="OGY17468.1"/>
    <property type="molecule type" value="Genomic_DNA"/>
</dbReference>
<comment type="caution">
    <text evidence="1">The sequence shown here is derived from an EMBL/GenBank/DDBJ whole genome shotgun (WGS) entry which is preliminary data.</text>
</comment>
<proteinExistence type="predicted"/>